<comment type="similarity">
    <text evidence="1">Belongs to the ROK (NagC/XylR) family.</text>
</comment>
<protein>
    <recommendedName>
        <fullName evidence="4">Polyphosphate glucokinase</fullName>
    </recommendedName>
</protein>
<dbReference type="InterPro" id="IPR043129">
    <property type="entry name" value="ATPase_NBD"/>
</dbReference>
<organism evidence="2 3">
    <name type="scientific">Belliella aquatica</name>
    <dbReference type="NCBI Taxonomy" id="1323734"/>
    <lineage>
        <taxon>Bacteria</taxon>
        <taxon>Pseudomonadati</taxon>
        <taxon>Bacteroidota</taxon>
        <taxon>Cytophagia</taxon>
        <taxon>Cytophagales</taxon>
        <taxon>Cyclobacteriaceae</taxon>
        <taxon>Belliella</taxon>
    </lineage>
</organism>
<dbReference type="Proteomes" id="UP000635885">
    <property type="component" value="Unassembled WGS sequence"/>
</dbReference>
<proteinExistence type="inferred from homology"/>
<sequence length="217" mass="23770">MKILVIDIGGSNIKVRVNNGEERRKIPSGTFMTPQKMVEDVVKATSDWDYEVISIGYPGVIKVGKITAEPKNLGQGWVGFDFESAFGKPVKIMNDAAMQALGSYDTGVMLFLGLGTGLGSALVSHGHVVPMELAHLTYKKGVFEDYLGKRGFQHMGAAKWTKHVIAVVRRFSIAFIPDEIVLGGGNSKHLTKTLPNCRLGNNQMAFEGGLRMWKKED</sequence>
<gene>
    <name evidence="2" type="ORF">GCM10010993_28300</name>
</gene>
<comment type="caution">
    <text evidence="2">The sequence shown here is derived from an EMBL/GenBank/DDBJ whole genome shotgun (WGS) entry which is preliminary data.</text>
</comment>
<dbReference type="RefSeq" id="WP_188443751.1">
    <property type="nucleotide sequence ID" value="NZ_BMFD01000011.1"/>
</dbReference>
<reference evidence="3" key="1">
    <citation type="journal article" date="2019" name="Int. J. Syst. Evol. Microbiol.">
        <title>The Global Catalogue of Microorganisms (GCM) 10K type strain sequencing project: providing services to taxonomists for standard genome sequencing and annotation.</title>
        <authorList>
            <consortium name="The Broad Institute Genomics Platform"/>
            <consortium name="The Broad Institute Genome Sequencing Center for Infectious Disease"/>
            <person name="Wu L."/>
            <person name="Ma J."/>
        </authorList>
    </citation>
    <scope>NUCLEOTIDE SEQUENCE [LARGE SCALE GENOMIC DNA]</scope>
    <source>
        <strain evidence="3">CGMCC 1.12479</strain>
    </source>
</reference>
<evidence type="ECO:0008006" key="4">
    <source>
        <dbReference type="Google" id="ProtNLM"/>
    </source>
</evidence>
<dbReference type="EMBL" id="BMFD01000011">
    <property type="protein sequence ID" value="GGC48145.1"/>
    <property type="molecule type" value="Genomic_DNA"/>
</dbReference>
<dbReference type="Gene3D" id="3.30.420.40">
    <property type="match status" value="2"/>
</dbReference>
<dbReference type="Pfam" id="PF00480">
    <property type="entry name" value="ROK"/>
    <property type="match status" value="1"/>
</dbReference>
<evidence type="ECO:0000256" key="1">
    <source>
        <dbReference type="ARBA" id="ARBA00006479"/>
    </source>
</evidence>
<dbReference type="PANTHER" id="PTHR18964:SF149">
    <property type="entry name" value="BIFUNCTIONAL UDP-N-ACETYLGLUCOSAMINE 2-EPIMERASE_N-ACETYLMANNOSAMINE KINASE"/>
    <property type="match status" value="1"/>
</dbReference>
<name>A0ABQ1MX33_9BACT</name>
<dbReference type="PANTHER" id="PTHR18964">
    <property type="entry name" value="ROK (REPRESSOR, ORF, KINASE) FAMILY"/>
    <property type="match status" value="1"/>
</dbReference>
<evidence type="ECO:0000313" key="2">
    <source>
        <dbReference type="EMBL" id="GGC48145.1"/>
    </source>
</evidence>
<evidence type="ECO:0000313" key="3">
    <source>
        <dbReference type="Proteomes" id="UP000635885"/>
    </source>
</evidence>
<dbReference type="InterPro" id="IPR000600">
    <property type="entry name" value="ROK"/>
</dbReference>
<keyword evidence="3" id="KW-1185">Reference proteome</keyword>
<dbReference type="SUPFAM" id="SSF53067">
    <property type="entry name" value="Actin-like ATPase domain"/>
    <property type="match status" value="1"/>
</dbReference>
<accession>A0ABQ1MX33</accession>